<keyword evidence="1" id="KW-0238">DNA-binding</keyword>
<organism evidence="4 5">
    <name type="scientific">Ooceraea biroi</name>
    <name type="common">Clonal raider ant</name>
    <name type="synonym">Cerapachys biroi</name>
    <dbReference type="NCBI Taxonomy" id="2015173"/>
    <lineage>
        <taxon>Eukaryota</taxon>
        <taxon>Metazoa</taxon>
        <taxon>Ecdysozoa</taxon>
        <taxon>Arthropoda</taxon>
        <taxon>Hexapoda</taxon>
        <taxon>Insecta</taxon>
        <taxon>Pterygota</taxon>
        <taxon>Neoptera</taxon>
        <taxon>Endopterygota</taxon>
        <taxon>Hymenoptera</taxon>
        <taxon>Apocrita</taxon>
        <taxon>Aculeata</taxon>
        <taxon>Formicoidea</taxon>
        <taxon>Formicidae</taxon>
        <taxon>Dorylinae</taxon>
        <taxon>Ooceraea</taxon>
    </lineage>
</organism>
<keyword evidence="5" id="KW-1185">Reference proteome</keyword>
<dbReference type="SMART" id="SM00398">
    <property type="entry name" value="HMG"/>
    <property type="match status" value="1"/>
</dbReference>
<feature type="region of interest" description="Disordered" evidence="2">
    <location>
        <begin position="1"/>
        <end position="144"/>
    </location>
</feature>
<dbReference type="Proteomes" id="UP000053097">
    <property type="component" value="Unassembled WGS sequence"/>
</dbReference>
<dbReference type="PROSITE" id="PS50118">
    <property type="entry name" value="HMG_BOX_2"/>
    <property type="match status" value="1"/>
</dbReference>
<proteinExistence type="predicted"/>
<evidence type="ECO:0000313" key="5">
    <source>
        <dbReference type="Proteomes" id="UP000053097"/>
    </source>
</evidence>
<feature type="domain" description="HMG box" evidence="3">
    <location>
        <begin position="199"/>
        <end position="258"/>
    </location>
</feature>
<evidence type="ECO:0000259" key="3">
    <source>
        <dbReference type="PROSITE" id="PS50118"/>
    </source>
</evidence>
<dbReference type="SUPFAM" id="SSF47095">
    <property type="entry name" value="HMG-box"/>
    <property type="match status" value="1"/>
</dbReference>
<dbReference type="GO" id="GO:0003677">
    <property type="term" value="F:DNA binding"/>
    <property type="evidence" value="ECO:0007669"/>
    <property type="project" value="UniProtKB-UniRule"/>
</dbReference>
<dbReference type="InterPro" id="IPR036910">
    <property type="entry name" value="HMG_box_dom_sf"/>
</dbReference>
<feature type="compositionally biased region" description="Basic residues" evidence="2">
    <location>
        <begin position="80"/>
        <end position="90"/>
    </location>
</feature>
<name>A0A026WDX5_OOCBI</name>
<sequence>MSTSNEEPAKSKNAPRRSARVLASQQRRDAMDMFGSSKPRMQKSDDLEVTGISRSGRVRKKSSKLVDFESPDDLTENKLKRQKVHGGRQRKSSDANHAQQRAKTETLSDNEAHSSDSESDDPSGINEDERYSMDSGSDNEVDPLMIDDRETGFRKLEPPSGQESSQANSLYMLEKCKKKLIIKDGKIIGKMKAQRKDKGKTRFTAYMLWAKKIRQELLEQSPYMDFAAISKRLGELWATVPHLEKYNWRRRAKRLAAKPYSLPASKDESIWKMPPPASRKKFINKIGNGKETKPASAKKTIQLGVPSVVGNDPISSPSNRIGKDLVNEPVIGTGMYKIVGTQPIDVAAHLKLLGESLTIIGERLKEHDGQIAVSGSLSVLMDSLLCALGPLICLTQQVPETNGAKPETLSQMLDNVAYLMPGL</sequence>
<dbReference type="STRING" id="2015173.A0A026WDX5"/>
<dbReference type="GO" id="GO:0005634">
    <property type="term" value="C:nucleus"/>
    <property type="evidence" value="ECO:0007669"/>
    <property type="project" value="UniProtKB-UniRule"/>
</dbReference>
<accession>A0A026WDX5</accession>
<dbReference type="InterPro" id="IPR009071">
    <property type="entry name" value="HMG_box_dom"/>
</dbReference>
<dbReference type="OMA" id="SMGPLLC"/>
<dbReference type="Pfam" id="PF00505">
    <property type="entry name" value="HMG_box"/>
    <property type="match status" value="1"/>
</dbReference>
<evidence type="ECO:0000313" key="4">
    <source>
        <dbReference type="EMBL" id="EZA53886.1"/>
    </source>
</evidence>
<evidence type="ECO:0000256" key="2">
    <source>
        <dbReference type="SAM" id="MobiDB-lite"/>
    </source>
</evidence>
<protein>
    <submittedName>
        <fullName evidence="4">HMG box-containing protein</fullName>
    </submittedName>
</protein>
<evidence type="ECO:0000256" key="1">
    <source>
        <dbReference type="PROSITE-ProRule" id="PRU00267"/>
    </source>
</evidence>
<gene>
    <name evidence="4" type="ORF">X777_06589</name>
</gene>
<dbReference type="EMBL" id="KK107263">
    <property type="protein sequence ID" value="EZA53886.1"/>
    <property type="molecule type" value="Genomic_DNA"/>
</dbReference>
<feature type="DNA-binding region" description="HMG box" evidence="1">
    <location>
        <begin position="199"/>
        <end position="258"/>
    </location>
</feature>
<dbReference type="OrthoDB" id="4777606at2759"/>
<dbReference type="InterPro" id="IPR042477">
    <property type="entry name" value="HMGXB4"/>
</dbReference>
<dbReference type="Gene3D" id="1.10.30.10">
    <property type="entry name" value="High mobility group box domain"/>
    <property type="match status" value="1"/>
</dbReference>
<dbReference type="PANTHER" id="PTHR46584:SF1">
    <property type="entry name" value="HMG DOMAIN-CONTAINING PROTEIN 4"/>
    <property type="match status" value="1"/>
</dbReference>
<reference evidence="4 5" key="1">
    <citation type="journal article" date="2014" name="Curr. Biol.">
        <title>The genome of the clonal raider ant Cerapachys biroi.</title>
        <authorList>
            <person name="Oxley P.R."/>
            <person name="Ji L."/>
            <person name="Fetter-Pruneda I."/>
            <person name="McKenzie S.K."/>
            <person name="Li C."/>
            <person name="Hu H."/>
            <person name="Zhang G."/>
            <person name="Kronauer D.J."/>
        </authorList>
    </citation>
    <scope>NUCLEOTIDE SEQUENCE [LARGE SCALE GENOMIC DNA]</scope>
</reference>
<dbReference type="AlphaFoldDB" id="A0A026WDX5"/>
<dbReference type="PANTHER" id="PTHR46584">
    <property type="entry name" value="HMG DOMAIN-CONTAINING PROTEIN 4"/>
    <property type="match status" value="1"/>
</dbReference>
<keyword evidence="1" id="KW-0539">Nucleus</keyword>
<feature type="compositionally biased region" description="Basic and acidic residues" evidence="2">
    <location>
        <begin position="102"/>
        <end position="116"/>
    </location>
</feature>